<gene>
    <name evidence="2" type="ORF">OKIOD_LOCUS11230</name>
</gene>
<evidence type="ECO:0000256" key="1">
    <source>
        <dbReference type="SAM" id="MobiDB-lite"/>
    </source>
</evidence>
<evidence type="ECO:0000313" key="3">
    <source>
        <dbReference type="Proteomes" id="UP001158576"/>
    </source>
</evidence>
<protein>
    <submittedName>
        <fullName evidence="2">Oidioi.mRNA.OKI2018_I69.chr1.g2465.t1.cds</fullName>
    </submittedName>
</protein>
<proteinExistence type="predicted"/>
<organism evidence="2 3">
    <name type="scientific">Oikopleura dioica</name>
    <name type="common">Tunicate</name>
    <dbReference type="NCBI Taxonomy" id="34765"/>
    <lineage>
        <taxon>Eukaryota</taxon>
        <taxon>Metazoa</taxon>
        <taxon>Chordata</taxon>
        <taxon>Tunicata</taxon>
        <taxon>Appendicularia</taxon>
        <taxon>Copelata</taxon>
        <taxon>Oikopleuridae</taxon>
        <taxon>Oikopleura</taxon>
    </lineage>
</organism>
<keyword evidence="3" id="KW-1185">Reference proteome</keyword>
<feature type="region of interest" description="Disordered" evidence="1">
    <location>
        <begin position="119"/>
        <end position="145"/>
    </location>
</feature>
<dbReference type="Proteomes" id="UP001158576">
    <property type="component" value="Chromosome 1"/>
</dbReference>
<dbReference type="EMBL" id="OU015566">
    <property type="protein sequence ID" value="CAG5105801.1"/>
    <property type="molecule type" value="Genomic_DNA"/>
</dbReference>
<name>A0ABN7SSX7_OIKDI</name>
<reference evidence="2 3" key="1">
    <citation type="submission" date="2021-04" db="EMBL/GenBank/DDBJ databases">
        <authorList>
            <person name="Bliznina A."/>
        </authorList>
    </citation>
    <scope>NUCLEOTIDE SEQUENCE [LARGE SCALE GENOMIC DNA]</scope>
</reference>
<evidence type="ECO:0000313" key="2">
    <source>
        <dbReference type="EMBL" id="CAG5105801.1"/>
    </source>
</evidence>
<sequence>MKISFLLSLAATGTDSQAPNSRMVLTKLSDVAAAWADFYIKDVLSRDNRAENFKQRIKNKTDRIAESYEKCRRNVARTPNLLAATINTFISKQKRKPLLELFLFLEGCEATCKPQYNRKRKRRSPGVRELGGGNLFNPDGSKLQDPIPLDPTRSSKQIFNNLRNWIWEHMDGCRQQGRFWHKLGQLEQKWLGVYADVLEKVDARRSG</sequence>
<accession>A0ABN7SSX7</accession>